<dbReference type="InterPro" id="IPR000683">
    <property type="entry name" value="Gfo/Idh/MocA-like_OxRdtase_N"/>
</dbReference>
<keyword evidence="4" id="KW-1185">Reference proteome</keyword>
<dbReference type="SUPFAM" id="SSF55347">
    <property type="entry name" value="Glyceraldehyde-3-phosphate dehydrogenase-like, C-terminal domain"/>
    <property type="match status" value="1"/>
</dbReference>
<dbReference type="Pfam" id="PF01408">
    <property type="entry name" value="GFO_IDH_MocA"/>
    <property type="match status" value="1"/>
</dbReference>
<evidence type="ECO:0000259" key="2">
    <source>
        <dbReference type="Pfam" id="PF22725"/>
    </source>
</evidence>
<dbReference type="GO" id="GO:0000166">
    <property type="term" value="F:nucleotide binding"/>
    <property type="evidence" value="ECO:0007669"/>
    <property type="project" value="InterPro"/>
</dbReference>
<dbReference type="Gene3D" id="3.30.360.10">
    <property type="entry name" value="Dihydrodipicolinate Reductase, domain 2"/>
    <property type="match status" value="1"/>
</dbReference>
<dbReference type="InterPro" id="IPR055170">
    <property type="entry name" value="GFO_IDH_MocA-like_dom"/>
</dbReference>
<dbReference type="InterPro" id="IPR052515">
    <property type="entry name" value="Gfo/Idh/MocA_Oxidoreductase"/>
</dbReference>
<reference evidence="3" key="1">
    <citation type="submission" date="2020-12" db="EMBL/GenBank/DDBJ databases">
        <title>Vagococcus allomyrinae sp. nov. and Enterococcus lavae sp. nov., isolated from the larvae of Allomyrina dichotoma.</title>
        <authorList>
            <person name="Lee S.D."/>
        </authorList>
    </citation>
    <scope>NUCLEOTIDE SEQUENCE</scope>
    <source>
        <strain evidence="3">BWB3-3</strain>
    </source>
</reference>
<feature type="domain" description="Gfo/Idh/MocA-like oxidoreductase N-terminal" evidence="1">
    <location>
        <begin position="4"/>
        <end position="120"/>
    </location>
</feature>
<dbReference type="EMBL" id="JAEEGA010000001">
    <property type="protein sequence ID" value="MBP1039586.1"/>
    <property type="molecule type" value="Genomic_DNA"/>
</dbReference>
<proteinExistence type="predicted"/>
<dbReference type="AlphaFoldDB" id="A0A940P4I7"/>
<dbReference type="PANTHER" id="PTHR43249:SF1">
    <property type="entry name" value="D-GLUCOSIDE 3-DEHYDROGENASE"/>
    <property type="match status" value="1"/>
</dbReference>
<organism evidence="3 4">
    <name type="scientific">Vagococcus allomyrinae</name>
    <dbReference type="NCBI Taxonomy" id="2794353"/>
    <lineage>
        <taxon>Bacteria</taxon>
        <taxon>Bacillati</taxon>
        <taxon>Bacillota</taxon>
        <taxon>Bacilli</taxon>
        <taxon>Lactobacillales</taxon>
        <taxon>Enterococcaceae</taxon>
        <taxon>Vagococcus</taxon>
    </lineage>
</organism>
<dbReference type="InterPro" id="IPR036291">
    <property type="entry name" value="NAD(P)-bd_dom_sf"/>
</dbReference>
<accession>A0A940P4I7</accession>
<feature type="domain" description="GFO/IDH/MocA-like oxidoreductase" evidence="2">
    <location>
        <begin position="132"/>
        <end position="251"/>
    </location>
</feature>
<dbReference type="Gene3D" id="3.40.50.720">
    <property type="entry name" value="NAD(P)-binding Rossmann-like Domain"/>
    <property type="match status" value="1"/>
</dbReference>
<dbReference type="SUPFAM" id="SSF51735">
    <property type="entry name" value="NAD(P)-binding Rossmann-fold domains"/>
    <property type="match status" value="1"/>
</dbReference>
<evidence type="ECO:0000313" key="4">
    <source>
        <dbReference type="Proteomes" id="UP000674938"/>
    </source>
</evidence>
<dbReference type="Pfam" id="PF22725">
    <property type="entry name" value="GFO_IDH_MocA_C3"/>
    <property type="match status" value="1"/>
</dbReference>
<dbReference type="PANTHER" id="PTHR43249">
    <property type="entry name" value="UDP-N-ACETYL-2-AMINO-2-DEOXY-D-GLUCURONATE OXIDASE"/>
    <property type="match status" value="1"/>
</dbReference>
<gene>
    <name evidence="3" type="ORF">I6N95_01060</name>
</gene>
<dbReference type="RefSeq" id="WP_209524484.1">
    <property type="nucleotide sequence ID" value="NZ_JAEEGA010000001.1"/>
</dbReference>
<sequence>MRKFKAGIIGCGNIFEMHAKALAKLELVDLVAVCDSDQQRVRLAGQHYDCQDFTDYRRMFKEATLDVLHICLPHYLHEEVTVAAAKAGIHVLTEKPMAITVESAERMLMAAREAQIELGVIFQNRYNSGAMTLKSLIQEGALGKVLSGKCQVTWSRDETYYSQSDWKGTWEKEGGGVVIDQAIHTLDLINWLTGGQPKLIDATIGNRFHDTIEVEDFAEGIIQYQEGYTLSFFANNYYSFDAPVCIEIHTELAVATITGARLEIVYFDGRPTLVKDIPAEDYLENGIASKTYWGTGHITQIDEFYQHLNGTADFLVSGIEALKTQKIVAGIYQSAKLNKPVWMI</sequence>
<dbReference type="Proteomes" id="UP000674938">
    <property type="component" value="Unassembled WGS sequence"/>
</dbReference>
<comment type="caution">
    <text evidence="3">The sequence shown here is derived from an EMBL/GenBank/DDBJ whole genome shotgun (WGS) entry which is preliminary data.</text>
</comment>
<protein>
    <submittedName>
        <fullName evidence="3">Gfo/Idh/MocA family oxidoreductase</fullName>
    </submittedName>
</protein>
<evidence type="ECO:0000313" key="3">
    <source>
        <dbReference type="EMBL" id="MBP1039586.1"/>
    </source>
</evidence>
<name>A0A940P4I7_9ENTE</name>
<evidence type="ECO:0000259" key="1">
    <source>
        <dbReference type="Pfam" id="PF01408"/>
    </source>
</evidence>